<evidence type="ECO:0000256" key="1">
    <source>
        <dbReference type="SAM" id="MobiDB-lite"/>
    </source>
</evidence>
<feature type="region of interest" description="Disordered" evidence="1">
    <location>
        <begin position="214"/>
        <end position="236"/>
    </location>
</feature>
<protein>
    <recommendedName>
        <fullName evidence="4">Nitroreductase</fullName>
    </recommendedName>
</protein>
<comment type="caution">
    <text evidence="2">The sequence shown here is derived from an EMBL/GenBank/DDBJ whole genome shotgun (WGS) entry which is preliminary data.</text>
</comment>
<dbReference type="PANTHER" id="PTHR23026">
    <property type="entry name" value="NADPH NITROREDUCTASE"/>
    <property type="match status" value="1"/>
</dbReference>
<dbReference type="PANTHER" id="PTHR23026:SF123">
    <property type="entry name" value="NAD(P)H NITROREDUCTASE RV3131-RELATED"/>
    <property type="match status" value="1"/>
</dbReference>
<evidence type="ECO:0000313" key="2">
    <source>
        <dbReference type="EMBL" id="MCK2220165.1"/>
    </source>
</evidence>
<evidence type="ECO:0000313" key="3">
    <source>
        <dbReference type="Proteomes" id="UP001317259"/>
    </source>
</evidence>
<dbReference type="InterPro" id="IPR050627">
    <property type="entry name" value="Nitroreductase/BluB"/>
</dbReference>
<dbReference type="RefSeq" id="WP_242382400.1">
    <property type="nucleotide sequence ID" value="NZ_JAKRKC020000002.1"/>
</dbReference>
<dbReference type="Proteomes" id="UP001317259">
    <property type="component" value="Unassembled WGS sequence"/>
</dbReference>
<dbReference type="NCBIfam" id="NF047509">
    <property type="entry name" value="Rv3131_FMN_oxido"/>
    <property type="match status" value="1"/>
</dbReference>
<dbReference type="EMBL" id="JAKRKC020000002">
    <property type="protein sequence ID" value="MCK2220165.1"/>
    <property type="molecule type" value="Genomic_DNA"/>
</dbReference>
<name>A0ABT0G6F7_9ACTN</name>
<reference evidence="2 3" key="1">
    <citation type="submission" date="2022-04" db="EMBL/GenBank/DDBJ databases">
        <title>Genome draft of Actinomadura sp. ATCC 31491.</title>
        <authorList>
            <person name="Shi X."/>
            <person name="Du Y."/>
        </authorList>
    </citation>
    <scope>NUCLEOTIDE SEQUENCE [LARGE SCALE GENOMIC DNA]</scope>
    <source>
        <strain evidence="2 3">ATCC 31491</strain>
    </source>
</reference>
<gene>
    <name evidence="2" type="ORF">MF672_041165</name>
</gene>
<dbReference type="SUPFAM" id="SSF55469">
    <property type="entry name" value="FMN-dependent nitroreductase-like"/>
    <property type="match status" value="2"/>
</dbReference>
<accession>A0ABT0G6F7</accession>
<dbReference type="Gene3D" id="3.40.109.10">
    <property type="entry name" value="NADH Oxidase"/>
    <property type="match status" value="2"/>
</dbReference>
<dbReference type="InterPro" id="IPR000415">
    <property type="entry name" value="Nitroreductase-like"/>
</dbReference>
<evidence type="ECO:0008006" key="4">
    <source>
        <dbReference type="Google" id="ProtNLM"/>
    </source>
</evidence>
<organism evidence="2 3">
    <name type="scientific">Actinomadura luzonensis</name>
    <dbReference type="NCBI Taxonomy" id="2805427"/>
    <lineage>
        <taxon>Bacteria</taxon>
        <taxon>Bacillati</taxon>
        <taxon>Actinomycetota</taxon>
        <taxon>Actinomycetes</taxon>
        <taxon>Streptosporangiales</taxon>
        <taxon>Thermomonosporaceae</taxon>
        <taxon>Actinomadura</taxon>
    </lineage>
</organism>
<keyword evidence="3" id="KW-1185">Reference proteome</keyword>
<proteinExistence type="predicted"/>
<sequence>MIDLGAAGHRSPAAALEPPFASVARVCAIVGAAVAAPSVHNTQPWRFHCADDTTMELYADLDRLLTATDPMGRGLGISCGAALLNLRLAVRATGHDAHVRLLPRPADRPDLLATVHAVPGAPPDPDERLLHEMIPHRRTNRFPFDGRPVAREVMVGLVHAAHAEGATLVPVAGRTARRVLDLVAMADDTLSDDPAYRAELAAWTGTDARAAWTGTDARPDGVPEHAFGPRPRDGRVPMRDFAPGRRQAEADFEAEPQLAALFTRGDGPRDWLRAGQALQRVLLTATAKGVAASLFSQPLDLRPAQHRGDVTGPFGHVQMLIRLGYGPPVPRVPRRPVPDVLDGREAPGA</sequence>